<proteinExistence type="predicted"/>
<keyword evidence="2" id="KW-0472">Membrane</keyword>
<reference evidence="3" key="1">
    <citation type="journal article" date="2014" name="Front. Microbiol.">
        <title>High frequency of phylogenetically diverse reductive dehalogenase-homologous genes in deep subseafloor sedimentary metagenomes.</title>
        <authorList>
            <person name="Kawai M."/>
            <person name="Futagami T."/>
            <person name="Toyoda A."/>
            <person name="Takaki Y."/>
            <person name="Nishi S."/>
            <person name="Hori S."/>
            <person name="Arai W."/>
            <person name="Tsubouchi T."/>
            <person name="Morono Y."/>
            <person name="Uchiyama I."/>
            <person name="Ito T."/>
            <person name="Fujiyama A."/>
            <person name="Inagaki F."/>
            <person name="Takami H."/>
        </authorList>
    </citation>
    <scope>NUCLEOTIDE SEQUENCE</scope>
    <source>
        <strain evidence="3">Expedition CK06-06</strain>
    </source>
</reference>
<protein>
    <submittedName>
        <fullName evidence="3">Uncharacterized protein</fullName>
    </submittedName>
</protein>
<evidence type="ECO:0000313" key="3">
    <source>
        <dbReference type="EMBL" id="GAG77606.1"/>
    </source>
</evidence>
<feature type="transmembrane region" description="Helical" evidence="2">
    <location>
        <begin position="6"/>
        <end position="27"/>
    </location>
</feature>
<dbReference type="EMBL" id="BART01012160">
    <property type="protein sequence ID" value="GAG77606.1"/>
    <property type="molecule type" value="Genomic_DNA"/>
</dbReference>
<dbReference type="AlphaFoldDB" id="X1BZN9"/>
<keyword evidence="2" id="KW-1133">Transmembrane helix</keyword>
<feature type="coiled-coil region" evidence="1">
    <location>
        <begin position="90"/>
        <end position="121"/>
    </location>
</feature>
<accession>X1BZN9</accession>
<sequence>MADKSIINSVITSAAIAVLMGVAYYAVVLKNLDTDPPLQEQVRKNTRDTALNRKEIVEIKKADKENYADIKKSATEMQEKTLRRFDAILLEQHQTRIEGAKERKELSKQMAKALLKAVKNETNIKNTSERLREYRSLERKR</sequence>
<evidence type="ECO:0000256" key="1">
    <source>
        <dbReference type="SAM" id="Coils"/>
    </source>
</evidence>
<evidence type="ECO:0000256" key="2">
    <source>
        <dbReference type="SAM" id="Phobius"/>
    </source>
</evidence>
<gene>
    <name evidence="3" type="ORF">S01H4_25530</name>
</gene>
<comment type="caution">
    <text evidence="3">The sequence shown here is derived from an EMBL/GenBank/DDBJ whole genome shotgun (WGS) entry which is preliminary data.</text>
</comment>
<organism evidence="3">
    <name type="scientific">marine sediment metagenome</name>
    <dbReference type="NCBI Taxonomy" id="412755"/>
    <lineage>
        <taxon>unclassified sequences</taxon>
        <taxon>metagenomes</taxon>
        <taxon>ecological metagenomes</taxon>
    </lineage>
</organism>
<keyword evidence="1" id="KW-0175">Coiled coil</keyword>
<keyword evidence="2" id="KW-0812">Transmembrane</keyword>
<name>X1BZN9_9ZZZZ</name>